<proteinExistence type="predicted"/>
<feature type="compositionally biased region" description="Basic residues" evidence="1">
    <location>
        <begin position="32"/>
        <end position="44"/>
    </location>
</feature>
<sequence length="140" mass="15019">MATDDARVQNGRLTFISSFTPNTLTTPESHKIQQKQHGRSRTATRPHSAVVTCKLNFAVDGGRLLGVNTDPAEPTAAIGRCTSFGAEPEASRDTVVLAYVKLHSRANGTARVDNDWDLGAAAAEEQSARLSPVSMTLDRL</sequence>
<organism evidence="2 3">
    <name type="scientific">Iphiclides podalirius</name>
    <name type="common">scarce swallowtail</name>
    <dbReference type="NCBI Taxonomy" id="110791"/>
    <lineage>
        <taxon>Eukaryota</taxon>
        <taxon>Metazoa</taxon>
        <taxon>Ecdysozoa</taxon>
        <taxon>Arthropoda</taxon>
        <taxon>Hexapoda</taxon>
        <taxon>Insecta</taxon>
        <taxon>Pterygota</taxon>
        <taxon>Neoptera</taxon>
        <taxon>Endopterygota</taxon>
        <taxon>Lepidoptera</taxon>
        <taxon>Glossata</taxon>
        <taxon>Ditrysia</taxon>
        <taxon>Papilionoidea</taxon>
        <taxon>Papilionidae</taxon>
        <taxon>Papilioninae</taxon>
        <taxon>Iphiclides</taxon>
    </lineage>
</organism>
<feature type="region of interest" description="Disordered" evidence="1">
    <location>
        <begin position="24"/>
        <end position="47"/>
    </location>
</feature>
<dbReference type="EMBL" id="OW152813">
    <property type="protein sequence ID" value="CAH2035824.1"/>
    <property type="molecule type" value="Genomic_DNA"/>
</dbReference>
<protein>
    <submittedName>
        <fullName evidence="2">Uncharacterized protein</fullName>
    </submittedName>
</protein>
<evidence type="ECO:0000313" key="3">
    <source>
        <dbReference type="Proteomes" id="UP000837857"/>
    </source>
</evidence>
<evidence type="ECO:0000313" key="2">
    <source>
        <dbReference type="EMBL" id="CAH2035824.1"/>
    </source>
</evidence>
<reference evidence="2" key="1">
    <citation type="submission" date="2022-03" db="EMBL/GenBank/DDBJ databases">
        <authorList>
            <person name="Martin H S."/>
        </authorList>
    </citation>
    <scope>NUCLEOTIDE SEQUENCE</scope>
</reference>
<keyword evidence="3" id="KW-1185">Reference proteome</keyword>
<gene>
    <name evidence="2" type="ORF">IPOD504_LOCUS716</name>
</gene>
<dbReference type="Proteomes" id="UP000837857">
    <property type="component" value="Chromosome 1"/>
</dbReference>
<feature type="non-terminal residue" evidence="2">
    <location>
        <position position="1"/>
    </location>
</feature>
<evidence type="ECO:0000256" key="1">
    <source>
        <dbReference type="SAM" id="MobiDB-lite"/>
    </source>
</evidence>
<accession>A0ABN8HQE9</accession>
<name>A0ABN8HQE9_9NEOP</name>